<dbReference type="Proteomes" id="UP001564626">
    <property type="component" value="Unassembled WGS sequence"/>
</dbReference>
<evidence type="ECO:0000259" key="10">
    <source>
        <dbReference type="PROSITE" id="PS51165"/>
    </source>
</evidence>
<dbReference type="PANTHER" id="PTHR43209">
    <property type="entry name" value="TRNA SULFURTRANSFERASE"/>
    <property type="match status" value="1"/>
</dbReference>
<dbReference type="Gene3D" id="3.30.2130.30">
    <property type="match status" value="1"/>
</dbReference>
<sequence>MAQPCVLLKHGEIAIKGRNRGTFERMLLGNLERAVAEVDPGAAVERRAGVSVLIGTVALDELVRRASEVIGFNLVQPALRVSKDPEDAASSAVRLLRERYPDAATRPRRFGVKPRRRDKNFRLTALELAAHIGQRVRDELGWTVDLDQPEVEITAEIDWREIFLSVDRLRGQGGLPVGASGRALVLLSGGYDSPVAAYRMMRRGLRCDFVHFTGAPFTGPSSTYKAYALMRSLDRFQGGSRLHVIPIGKAQRTLATSGAGQLQIVAQRRLIVRVGDALARRLGAQALVTGDSLGQVASQTLSNMATTEQATELPLLRPLLAWDKDEIMAEARRIGTYEVSELPDEDCCSLILPPSVATRTTDAQLSKVEERAGFDDMVEQVLSGVQLLDLGEQVRTGCAAPTG</sequence>
<dbReference type="InterPro" id="IPR050102">
    <property type="entry name" value="tRNA_sulfurtransferase_ThiI"/>
</dbReference>
<evidence type="ECO:0000256" key="1">
    <source>
        <dbReference type="ARBA" id="ARBA00004496"/>
    </source>
</evidence>
<evidence type="ECO:0000256" key="8">
    <source>
        <dbReference type="ARBA" id="ARBA00022977"/>
    </source>
</evidence>
<dbReference type="InterPro" id="IPR054173">
    <property type="entry name" value="ThiI_fer"/>
</dbReference>
<evidence type="ECO:0000256" key="2">
    <source>
        <dbReference type="ARBA" id="ARBA00022490"/>
    </source>
</evidence>
<keyword evidence="12" id="KW-1185">Reference proteome</keyword>
<dbReference type="InterPro" id="IPR020536">
    <property type="entry name" value="ThiI_AANH"/>
</dbReference>
<evidence type="ECO:0000256" key="6">
    <source>
        <dbReference type="ARBA" id="ARBA00022840"/>
    </source>
</evidence>
<name>A0ABV4CQ51_9PSEU</name>
<keyword evidence="4 9" id="KW-0808">Transferase</keyword>
<dbReference type="SMART" id="SM00981">
    <property type="entry name" value="THUMP"/>
    <property type="match status" value="1"/>
</dbReference>
<dbReference type="InterPro" id="IPR004114">
    <property type="entry name" value="THUMP_dom"/>
</dbReference>
<accession>A0ABV4CQ51</accession>
<dbReference type="EC" id="2.8.1.4" evidence="9"/>
<dbReference type="SUPFAM" id="SSF143437">
    <property type="entry name" value="THUMP domain-like"/>
    <property type="match status" value="1"/>
</dbReference>
<evidence type="ECO:0000256" key="7">
    <source>
        <dbReference type="ARBA" id="ARBA00022884"/>
    </source>
</evidence>
<keyword evidence="7 9" id="KW-0694">RNA-binding</keyword>
<dbReference type="Gene3D" id="3.40.50.620">
    <property type="entry name" value="HUPs"/>
    <property type="match status" value="1"/>
</dbReference>
<reference evidence="11 12" key="1">
    <citation type="submission" date="2024-08" db="EMBL/GenBank/DDBJ databases">
        <title>Genome mining of Saccharopolyspora cebuensis PGLac3 from Nigerian medicinal plant.</title>
        <authorList>
            <person name="Ezeobiora C.E."/>
            <person name="Igbokwe N.H."/>
            <person name="Amin D.H."/>
            <person name="Mendie U.E."/>
        </authorList>
    </citation>
    <scope>NUCLEOTIDE SEQUENCE [LARGE SCALE GENOMIC DNA]</scope>
    <source>
        <strain evidence="11 12">PGLac3</strain>
    </source>
</reference>
<comment type="subcellular location">
    <subcellularLocation>
        <location evidence="1 9">Cytoplasm</location>
    </subcellularLocation>
</comment>
<proteinExistence type="inferred from homology"/>
<dbReference type="Pfam" id="PF22025">
    <property type="entry name" value="ThiI_fer"/>
    <property type="match status" value="1"/>
</dbReference>
<dbReference type="PANTHER" id="PTHR43209:SF1">
    <property type="entry name" value="TRNA SULFURTRANSFERASE"/>
    <property type="match status" value="1"/>
</dbReference>
<feature type="binding site" evidence="9">
    <location>
        <position position="299"/>
    </location>
    <ligand>
        <name>ATP</name>
        <dbReference type="ChEBI" id="CHEBI:30616"/>
    </ligand>
</feature>
<feature type="binding site" evidence="9">
    <location>
        <begin position="186"/>
        <end position="187"/>
    </location>
    <ligand>
        <name>ATP</name>
        <dbReference type="ChEBI" id="CHEBI:30616"/>
    </ligand>
</feature>
<dbReference type="NCBIfam" id="TIGR00342">
    <property type="entry name" value="tRNA uracil 4-sulfurtransferase ThiI"/>
    <property type="match status" value="1"/>
</dbReference>
<comment type="caution">
    <text evidence="11">The sequence shown here is derived from an EMBL/GenBank/DDBJ whole genome shotgun (WGS) entry which is preliminary data.</text>
</comment>
<dbReference type="InterPro" id="IPR049962">
    <property type="entry name" value="THUMP_ThiI"/>
</dbReference>
<evidence type="ECO:0000256" key="4">
    <source>
        <dbReference type="ARBA" id="ARBA00022679"/>
    </source>
</evidence>
<dbReference type="EMBL" id="JBGEHV010000084">
    <property type="protein sequence ID" value="MEY8043234.1"/>
    <property type="molecule type" value="Genomic_DNA"/>
</dbReference>
<feature type="binding site" evidence="9">
    <location>
        <begin position="211"/>
        <end position="212"/>
    </location>
    <ligand>
        <name>ATP</name>
        <dbReference type="ChEBI" id="CHEBI:30616"/>
    </ligand>
</feature>
<dbReference type="InterPro" id="IPR049961">
    <property type="entry name" value="ThiI_N"/>
</dbReference>
<gene>
    <name evidence="9 11" type="primary">thiI</name>
    <name evidence="11" type="ORF">AB8O55_27815</name>
</gene>
<evidence type="ECO:0000313" key="11">
    <source>
        <dbReference type="EMBL" id="MEY8043234.1"/>
    </source>
</evidence>
<feature type="binding site" evidence="9">
    <location>
        <position position="290"/>
    </location>
    <ligand>
        <name>ATP</name>
        <dbReference type="ChEBI" id="CHEBI:30616"/>
    </ligand>
</feature>
<organism evidence="11 12">
    <name type="scientific">Saccharopolyspora cebuensis</name>
    <dbReference type="NCBI Taxonomy" id="418759"/>
    <lineage>
        <taxon>Bacteria</taxon>
        <taxon>Bacillati</taxon>
        <taxon>Actinomycetota</taxon>
        <taxon>Actinomycetes</taxon>
        <taxon>Pseudonocardiales</taxon>
        <taxon>Pseudonocardiaceae</taxon>
        <taxon>Saccharopolyspora</taxon>
    </lineage>
</organism>
<dbReference type="CDD" id="cd11716">
    <property type="entry name" value="THUMP_ThiI"/>
    <property type="match status" value="1"/>
</dbReference>
<comment type="catalytic activity">
    <reaction evidence="9">
        <text>[ThiI sulfur-carrier protein]-S-sulfanyl-L-cysteine + a uridine in tRNA + 2 reduced [2Fe-2S]-[ferredoxin] + ATP + H(+) = [ThiI sulfur-carrier protein]-L-cysteine + a 4-thiouridine in tRNA + 2 oxidized [2Fe-2S]-[ferredoxin] + AMP + diphosphate</text>
        <dbReference type="Rhea" id="RHEA:24176"/>
        <dbReference type="Rhea" id="RHEA-COMP:10000"/>
        <dbReference type="Rhea" id="RHEA-COMP:10001"/>
        <dbReference type="Rhea" id="RHEA-COMP:13337"/>
        <dbReference type="Rhea" id="RHEA-COMP:13338"/>
        <dbReference type="Rhea" id="RHEA-COMP:13339"/>
        <dbReference type="Rhea" id="RHEA-COMP:13340"/>
        <dbReference type="ChEBI" id="CHEBI:15378"/>
        <dbReference type="ChEBI" id="CHEBI:29950"/>
        <dbReference type="ChEBI" id="CHEBI:30616"/>
        <dbReference type="ChEBI" id="CHEBI:33019"/>
        <dbReference type="ChEBI" id="CHEBI:33737"/>
        <dbReference type="ChEBI" id="CHEBI:33738"/>
        <dbReference type="ChEBI" id="CHEBI:61963"/>
        <dbReference type="ChEBI" id="CHEBI:65315"/>
        <dbReference type="ChEBI" id="CHEBI:136798"/>
        <dbReference type="ChEBI" id="CHEBI:456215"/>
        <dbReference type="EC" id="2.8.1.4"/>
    </reaction>
</comment>
<dbReference type="CDD" id="cd01712">
    <property type="entry name" value="PPase_ThiI"/>
    <property type="match status" value="1"/>
</dbReference>
<dbReference type="InterPro" id="IPR003720">
    <property type="entry name" value="tRNA_STrfase"/>
</dbReference>
<evidence type="ECO:0000256" key="9">
    <source>
        <dbReference type="HAMAP-Rule" id="MF_00021"/>
    </source>
</evidence>
<comment type="function">
    <text evidence="9">Catalyzes the ATP-dependent transfer of a sulfur to tRNA to produce 4-thiouridine in position 8 of tRNAs, which functions as a near-UV photosensor. Also catalyzes the transfer of sulfur to the sulfur carrier protein ThiS, forming ThiS-thiocarboxylate. This is a step in the synthesis of thiazole, in the thiamine biosynthesis pathway. The sulfur is donated as persulfide by IscS.</text>
</comment>
<evidence type="ECO:0000256" key="3">
    <source>
        <dbReference type="ARBA" id="ARBA00022555"/>
    </source>
</evidence>
<dbReference type="GO" id="GO:0140741">
    <property type="term" value="F:tRNA-uracil-4 sulfurtransferase activity"/>
    <property type="evidence" value="ECO:0007669"/>
    <property type="project" value="UniProtKB-EC"/>
</dbReference>
<protein>
    <recommendedName>
        <fullName evidence="9">Probable tRNA sulfurtransferase</fullName>
        <ecNumber evidence="9">2.8.1.4</ecNumber>
    </recommendedName>
    <alternativeName>
        <fullName evidence="9">Sulfur carrier protein ThiS sulfurtransferase</fullName>
    </alternativeName>
    <alternativeName>
        <fullName evidence="9">Thiamine biosynthesis protein ThiI</fullName>
    </alternativeName>
    <alternativeName>
        <fullName evidence="9">tRNA 4-thiouridine synthase</fullName>
    </alternativeName>
</protein>
<dbReference type="SUPFAM" id="SSF52402">
    <property type="entry name" value="Adenine nucleotide alpha hydrolases-like"/>
    <property type="match status" value="1"/>
</dbReference>
<dbReference type="Pfam" id="PF02926">
    <property type="entry name" value="THUMP"/>
    <property type="match status" value="1"/>
</dbReference>
<keyword evidence="3 9" id="KW-0820">tRNA-binding</keyword>
<dbReference type="PROSITE" id="PS51165">
    <property type="entry name" value="THUMP"/>
    <property type="match status" value="1"/>
</dbReference>
<evidence type="ECO:0000313" key="12">
    <source>
        <dbReference type="Proteomes" id="UP001564626"/>
    </source>
</evidence>
<keyword evidence="5 9" id="KW-0547">Nucleotide-binding</keyword>
<dbReference type="Pfam" id="PF02568">
    <property type="entry name" value="ThiI"/>
    <property type="match status" value="1"/>
</dbReference>
<feature type="binding site" evidence="9">
    <location>
        <position position="268"/>
    </location>
    <ligand>
        <name>ATP</name>
        <dbReference type="ChEBI" id="CHEBI:30616"/>
    </ligand>
</feature>
<keyword evidence="2 9" id="KW-0963">Cytoplasm</keyword>
<keyword evidence="8 9" id="KW-0784">Thiamine biosynthesis</keyword>
<feature type="domain" description="THUMP" evidence="10">
    <location>
        <begin position="60"/>
        <end position="168"/>
    </location>
</feature>
<comment type="pathway">
    <text evidence="9">Cofactor biosynthesis; thiamine diphosphate biosynthesis.</text>
</comment>
<evidence type="ECO:0000256" key="5">
    <source>
        <dbReference type="ARBA" id="ARBA00022741"/>
    </source>
</evidence>
<comment type="similarity">
    <text evidence="9">Belongs to the ThiI family.</text>
</comment>
<dbReference type="InterPro" id="IPR014729">
    <property type="entry name" value="Rossmann-like_a/b/a_fold"/>
</dbReference>
<dbReference type="RefSeq" id="WP_345367994.1">
    <property type="nucleotide sequence ID" value="NZ_BAABII010000020.1"/>
</dbReference>
<comment type="catalytic activity">
    <reaction evidence="9">
        <text>[ThiS sulfur-carrier protein]-C-terminal Gly-Gly-AMP + S-sulfanyl-L-cysteinyl-[cysteine desulfurase] + AH2 = [ThiS sulfur-carrier protein]-C-terminal-Gly-aminoethanethioate + L-cysteinyl-[cysteine desulfurase] + A + AMP + 2 H(+)</text>
        <dbReference type="Rhea" id="RHEA:43340"/>
        <dbReference type="Rhea" id="RHEA-COMP:12157"/>
        <dbReference type="Rhea" id="RHEA-COMP:12158"/>
        <dbReference type="Rhea" id="RHEA-COMP:12910"/>
        <dbReference type="Rhea" id="RHEA-COMP:19908"/>
        <dbReference type="ChEBI" id="CHEBI:13193"/>
        <dbReference type="ChEBI" id="CHEBI:15378"/>
        <dbReference type="ChEBI" id="CHEBI:17499"/>
        <dbReference type="ChEBI" id="CHEBI:29950"/>
        <dbReference type="ChEBI" id="CHEBI:61963"/>
        <dbReference type="ChEBI" id="CHEBI:90618"/>
        <dbReference type="ChEBI" id="CHEBI:232372"/>
        <dbReference type="ChEBI" id="CHEBI:456215"/>
    </reaction>
</comment>
<keyword evidence="6 9" id="KW-0067">ATP-binding</keyword>
<dbReference type="HAMAP" id="MF_00021">
    <property type="entry name" value="ThiI"/>
    <property type="match status" value="1"/>
</dbReference>